<evidence type="ECO:0000256" key="2">
    <source>
        <dbReference type="ARBA" id="ARBA00022448"/>
    </source>
</evidence>
<dbReference type="Pfam" id="PF03124">
    <property type="entry name" value="EXS"/>
    <property type="match status" value="1"/>
</dbReference>
<evidence type="ECO:0000256" key="1">
    <source>
        <dbReference type="ARBA" id="ARBA00004651"/>
    </source>
</evidence>
<feature type="transmembrane region" description="Helical" evidence="8">
    <location>
        <begin position="983"/>
        <end position="1000"/>
    </location>
</feature>
<dbReference type="GO" id="GO:0005886">
    <property type="term" value="C:plasma membrane"/>
    <property type="evidence" value="ECO:0007669"/>
    <property type="project" value="UniProtKB-SubCell"/>
</dbReference>
<evidence type="ECO:0000256" key="5">
    <source>
        <dbReference type="ARBA" id="ARBA00022989"/>
    </source>
</evidence>
<dbReference type="AlphaFoldDB" id="A0ABD3N6C1"/>
<dbReference type="PROSITE" id="PS51380">
    <property type="entry name" value="EXS"/>
    <property type="match status" value="1"/>
</dbReference>
<feature type="compositionally biased region" description="Basic and acidic residues" evidence="7">
    <location>
        <begin position="650"/>
        <end position="659"/>
    </location>
</feature>
<gene>
    <name evidence="10" type="ORF">ACHAWU_003743</name>
</gene>
<feature type="transmembrane region" description="Helical" evidence="8">
    <location>
        <begin position="295"/>
        <end position="317"/>
    </location>
</feature>
<feature type="transmembrane region" description="Helical" evidence="8">
    <location>
        <begin position="463"/>
        <end position="483"/>
    </location>
</feature>
<proteinExistence type="predicted"/>
<dbReference type="PANTHER" id="PTHR45826:SF2">
    <property type="entry name" value="AMINO ACID TRANSPORTER"/>
    <property type="match status" value="1"/>
</dbReference>
<feature type="compositionally biased region" description="Basic and acidic residues" evidence="7">
    <location>
        <begin position="11"/>
        <end position="27"/>
    </location>
</feature>
<dbReference type="Gene3D" id="1.20.1740.10">
    <property type="entry name" value="Amino acid/polyamine transporter I"/>
    <property type="match status" value="1"/>
</dbReference>
<feature type="region of interest" description="Disordered" evidence="7">
    <location>
        <begin position="617"/>
        <end position="723"/>
    </location>
</feature>
<evidence type="ECO:0000256" key="3">
    <source>
        <dbReference type="ARBA" id="ARBA00022475"/>
    </source>
</evidence>
<name>A0ABD3N6C1_9STRA</name>
<feature type="compositionally biased region" description="Low complexity" evidence="7">
    <location>
        <begin position="705"/>
        <end position="718"/>
    </location>
</feature>
<feature type="transmembrane region" description="Helical" evidence="8">
    <location>
        <begin position="323"/>
        <end position="343"/>
    </location>
</feature>
<feature type="transmembrane region" description="Helical" evidence="8">
    <location>
        <begin position="1228"/>
        <end position="1252"/>
    </location>
</feature>
<keyword evidence="5 8" id="KW-1133">Transmembrane helix</keyword>
<reference evidence="10 11" key="1">
    <citation type="submission" date="2024-10" db="EMBL/GenBank/DDBJ databases">
        <title>Updated reference genomes for cyclostephanoid diatoms.</title>
        <authorList>
            <person name="Roberts W.R."/>
            <person name="Alverson A.J."/>
        </authorList>
    </citation>
    <scope>NUCLEOTIDE SEQUENCE [LARGE SCALE GENOMIC DNA]</scope>
    <source>
        <strain evidence="10 11">AJA232-27</strain>
    </source>
</reference>
<feature type="transmembrane region" description="Helical" evidence="8">
    <location>
        <begin position="912"/>
        <end position="932"/>
    </location>
</feature>
<keyword evidence="11" id="KW-1185">Reference proteome</keyword>
<feature type="transmembrane region" description="Helical" evidence="8">
    <location>
        <begin position="504"/>
        <end position="523"/>
    </location>
</feature>
<dbReference type="PANTHER" id="PTHR45826">
    <property type="entry name" value="POLYAMINE TRANSPORTER PUT1"/>
    <property type="match status" value="1"/>
</dbReference>
<dbReference type="InterPro" id="IPR004342">
    <property type="entry name" value="EXS_C"/>
</dbReference>
<feature type="transmembrane region" description="Helical" evidence="8">
    <location>
        <begin position="944"/>
        <end position="963"/>
    </location>
</feature>
<feature type="transmembrane region" description="Helical" evidence="8">
    <location>
        <begin position="1069"/>
        <end position="1092"/>
    </location>
</feature>
<feature type="transmembrane region" description="Helical" evidence="8">
    <location>
        <begin position="260"/>
        <end position="283"/>
    </location>
</feature>
<protein>
    <recommendedName>
        <fullName evidence="9">EXS domain-containing protein</fullName>
    </recommendedName>
</protein>
<evidence type="ECO:0000256" key="6">
    <source>
        <dbReference type="ARBA" id="ARBA00023136"/>
    </source>
</evidence>
<evidence type="ECO:0000313" key="10">
    <source>
        <dbReference type="EMBL" id="KAL3771568.1"/>
    </source>
</evidence>
<organism evidence="10 11">
    <name type="scientific">Discostella pseudostelligera</name>
    <dbReference type="NCBI Taxonomy" id="259834"/>
    <lineage>
        <taxon>Eukaryota</taxon>
        <taxon>Sar</taxon>
        <taxon>Stramenopiles</taxon>
        <taxon>Ochrophyta</taxon>
        <taxon>Bacillariophyta</taxon>
        <taxon>Coscinodiscophyceae</taxon>
        <taxon>Thalassiosirophycidae</taxon>
        <taxon>Stephanodiscales</taxon>
        <taxon>Stephanodiscaceae</taxon>
        <taxon>Discostella</taxon>
    </lineage>
</organism>
<keyword evidence="2" id="KW-0813">Transport</keyword>
<dbReference type="Proteomes" id="UP001530293">
    <property type="component" value="Unassembled WGS sequence"/>
</dbReference>
<keyword evidence="3" id="KW-1003">Cell membrane</keyword>
<dbReference type="EMBL" id="JALLBG020000023">
    <property type="protein sequence ID" value="KAL3771568.1"/>
    <property type="molecule type" value="Genomic_DNA"/>
</dbReference>
<dbReference type="InterPro" id="IPR044566">
    <property type="entry name" value="RMV1-like"/>
</dbReference>
<evidence type="ECO:0000313" key="11">
    <source>
        <dbReference type="Proteomes" id="UP001530293"/>
    </source>
</evidence>
<keyword evidence="4 8" id="KW-0812">Transmembrane</keyword>
<feature type="region of interest" description="Disordered" evidence="7">
    <location>
        <begin position="1"/>
        <end position="28"/>
    </location>
</feature>
<feature type="transmembrane region" description="Helical" evidence="8">
    <location>
        <begin position="422"/>
        <end position="443"/>
    </location>
</feature>
<accession>A0ABD3N6C1</accession>
<evidence type="ECO:0000259" key="9">
    <source>
        <dbReference type="PROSITE" id="PS51380"/>
    </source>
</evidence>
<evidence type="ECO:0000256" key="8">
    <source>
        <dbReference type="SAM" id="Phobius"/>
    </source>
</evidence>
<evidence type="ECO:0000256" key="7">
    <source>
        <dbReference type="SAM" id="MobiDB-lite"/>
    </source>
</evidence>
<feature type="transmembrane region" description="Helical" evidence="8">
    <location>
        <begin position="1104"/>
        <end position="1123"/>
    </location>
</feature>
<feature type="domain" description="EXS" evidence="9">
    <location>
        <begin position="941"/>
        <end position="1167"/>
    </location>
</feature>
<comment type="caution">
    <text evidence="10">The sequence shown here is derived from an EMBL/GenBank/DDBJ whole genome shotgun (WGS) entry which is preliminary data.</text>
</comment>
<evidence type="ECO:0000256" key="4">
    <source>
        <dbReference type="ARBA" id="ARBA00022692"/>
    </source>
</evidence>
<feature type="transmembrane region" description="Helical" evidence="8">
    <location>
        <begin position="1006"/>
        <end position="1025"/>
    </location>
</feature>
<keyword evidence="6 8" id="KW-0472">Membrane</keyword>
<comment type="subcellular location">
    <subcellularLocation>
        <location evidence="1">Cell membrane</location>
        <topology evidence="1">Multi-pass membrane protein</topology>
    </subcellularLocation>
</comment>
<sequence>MNDYNSINHGGSHELEDNNNDNAERPHLYSTPAVSAPLITWFGLPTIIEFEQPATTTAAVAAALEEEHEEAIAEEEESEFKSIKGEAPHVRSYSQPAYSISKACKDHQQLRQLQQAQQRRARSKSLFLGGGESSATGGVGDITQPISAYTYRVRTIDSSDEHRLRLRQNLDGTYSYVDGEQLSTPDIDDNVPDSESGVLMMSQYRQSENLKASVSLDTVMSLEMTLADMENKALPPHVHPSIPSEILNPEFTRTAPPLKLWPLAVLVFYNNAIYPTLFIGYVSSVFGWDKDHFGIVARFCSVVAMTICLALLNYTGLEIVGNASLVICIIAMSPFLIMSIIGAPRVVPSRWFQLPESEEDAVYGLFDDDFQTSSGPLPLLSLGGILWRPFLNNMFWNINGFDKAASFAGETSSASTTYPRGVFIGLIMCVVSYIFPLLVAVGATDYKQTDWVDGHLGTVAVDIGGKWLGVWTIFAAGISNVALFEAEMSSDAFKIMGMVSERILKPKATALFILACLAVYDIFISPPIPLVLHENDDMNNNSNMTELDEFWAYDNINNQTLAVELDDLSTSFRCYRGPALTAIALFCAAYSLRVWRRNGVACDQLLFLPGTPHEFRCSEHSRSNNTSGRKIIADDVRGNANFDNSSAGDTVRHDMKNEGDAAAGASKSTSPPSARVRSPLEVIENGVDASAKSPDVELRPLMLESPNSNNSATNSPSSQHSHWDESPIAFIRDQAIRGIDMLVVRKPLRSLPFSPDENNVGGSSMTTTLTSNEMYDEEYAPSAPSVLGAALDLSLPVLFNFHMFNVLMRDHYKKESQSDEHIGGLVEEEMVNGKIDVKDNTWMTPPQVPPKVLPLIFITPLIIRSMIPRRQRRRFFGIILQGTALSPFKPVRFRDAFVCDCLTSLVRPLGDLIFAFSYYFTAIFGLFGKYTLNEAGNIVSKAAVLHGIVLPVLSILPIFVAFLQTLRQAFDSGKRWPYLGNSFKYLTAGLVVLYGMTHTAGKRSSWWTWAFVFATIYQFIWDVWFDWELLVFVPRESVGKRTSLTSLPLRRLGGQIKLRSKRLFDDDSFYWKALLVNAALRFCWMMGFIPAYRVSIRDGSTQVTFVDVANGWSFVLMAVAEILRRTIWAIIKVELETIKLASEAENGLATTTSVDEYMKGPRTTPLEPRRCRSSKTIKLAQEDDTNEDERERLYLEQSEHAHSLNLSKNTSGKNNVHRWLCLSISCGFIRWIFIMELLIWTLIFCLLSYYVISAE</sequence>